<sequence length="206" mass="23313">MMNKKGAIKSRKKLILATTSPHRIKAFETLDIPFDFEGSDVEEYFEGRPDGPEKLVMCLAKLKAEAVAKNHKENCIIIGFDSVGCFEGKILEKPKSKADAFRRLKALSGNKYEFYTGIHLIDNYLEGGQTAYYLAIKTEVLMRELETSEINHYLMQDPNFKTYAIGHSTFGNYGATFAKEIHGSYNNLLYGLPLEAVIEIIRVVWS</sequence>
<comment type="catalytic activity">
    <reaction evidence="3">
        <text>a ribonucleoside 5'-triphosphate + H2O = a ribonucleoside 5'-phosphate + diphosphate + H(+)</text>
        <dbReference type="Rhea" id="RHEA:23996"/>
        <dbReference type="ChEBI" id="CHEBI:15377"/>
        <dbReference type="ChEBI" id="CHEBI:15378"/>
        <dbReference type="ChEBI" id="CHEBI:33019"/>
        <dbReference type="ChEBI" id="CHEBI:58043"/>
        <dbReference type="ChEBI" id="CHEBI:61557"/>
        <dbReference type="EC" id="3.6.1.9"/>
    </reaction>
</comment>
<comment type="subcellular location">
    <subcellularLocation>
        <location evidence="3">Cytoplasm</location>
    </subcellularLocation>
</comment>
<evidence type="ECO:0000256" key="3">
    <source>
        <dbReference type="HAMAP-Rule" id="MF_00528"/>
    </source>
</evidence>
<name>A0A0G0N0W2_9BACT</name>
<dbReference type="PANTHER" id="PTHR43213:SF5">
    <property type="entry name" value="BIFUNCTIONAL DTTP_UTP PYROPHOSPHATASE_METHYLTRANSFERASE PROTEIN-RELATED"/>
    <property type="match status" value="1"/>
</dbReference>
<organism evidence="4 5">
    <name type="scientific">Candidatus Falkowbacteria bacterium GW2011_GWE1_38_31</name>
    <dbReference type="NCBI Taxonomy" id="1618638"/>
    <lineage>
        <taxon>Bacteria</taxon>
        <taxon>Candidatus Falkowiibacteriota</taxon>
    </lineage>
</organism>
<proteinExistence type="inferred from homology"/>
<evidence type="ECO:0000256" key="2">
    <source>
        <dbReference type="ARBA" id="ARBA00022801"/>
    </source>
</evidence>
<dbReference type="SUPFAM" id="SSF52972">
    <property type="entry name" value="ITPase-like"/>
    <property type="match status" value="1"/>
</dbReference>
<comment type="caution">
    <text evidence="4">The sequence shown here is derived from an EMBL/GenBank/DDBJ whole genome shotgun (WGS) entry which is preliminary data.</text>
</comment>
<comment type="catalytic activity">
    <reaction evidence="3">
        <text>a 2'-deoxyribonucleoside 5'-triphosphate + H2O = a 2'-deoxyribonucleoside 5'-phosphate + diphosphate + H(+)</text>
        <dbReference type="Rhea" id="RHEA:44644"/>
        <dbReference type="ChEBI" id="CHEBI:15377"/>
        <dbReference type="ChEBI" id="CHEBI:15378"/>
        <dbReference type="ChEBI" id="CHEBI:33019"/>
        <dbReference type="ChEBI" id="CHEBI:61560"/>
        <dbReference type="ChEBI" id="CHEBI:65317"/>
        <dbReference type="EC" id="3.6.1.9"/>
    </reaction>
</comment>
<dbReference type="InterPro" id="IPR029001">
    <property type="entry name" value="ITPase-like_fam"/>
</dbReference>
<dbReference type="GO" id="GO:0005737">
    <property type="term" value="C:cytoplasm"/>
    <property type="evidence" value="ECO:0007669"/>
    <property type="project" value="UniProtKB-SubCell"/>
</dbReference>
<dbReference type="HAMAP" id="MF_00528">
    <property type="entry name" value="Maf"/>
    <property type="match status" value="1"/>
</dbReference>
<evidence type="ECO:0000313" key="4">
    <source>
        <dbReference type="EMBL" id="KKQ70746.1"/>
    </source>
</evidence>
<keyword evidence="3" id="KW-0546">Nucleotide metabolism</keyword>
<dbReference type="GO" id="GO:0047429">
    <property type="term" value="F:nucleoside triphosphate diphosphatase activity"/>
    <property type="evidence" value="ECO:0007669"/>
    <property type="project" value="UniProtKB-EC"/>
</dbReference>
<protein>
    <recommendedName>
        <fullName evidence="3">Nucleoside triphosphate pyrophosphatase</fullName>
        <ecNumber evidence="3">3.6.1.9</ecNumber>
    </recommendedName>
    <alternativeName>
        <fullName evidence="3">Nucleotide pyrophosphatase</fullName>
        <shortName evidence="3">Nucleotide PPase</shortName>
    </alternativeName>
</protein>
<comment type="similarity">
    <text evidence="3">Belongs to the Maf family.</text>
</comment>
<dbReference type="Gene3D" id="3.90.950.10">
    <property type="match status" value="1"/>
</dbReference>
<keyword evidence="2 3" id="KW-0378">Hydrolase</keyword>
<dbReference type="GO" id="GO:0009117">
    <property type="term" value="P:nucleotide metabolic process"/>
    <property type="evidence" value="ECO:0007669"/>
    <property type="project" value="UniProtKB-KW"/>
</dbReference>
<dbReference type="EMBL" id="LBUU01000003">
    <property type="protein sequence ID" value="KKQ70746.1"/>
    <property type="molecule type" value="Genomic_DNA"/>
</dbReference>
<dbReference type="PANTHER" id="PTHR43213">
    <property type="entry name" value="BIFUNCTIONAL DTTP/UTP PYROPHOSPHATASE/METHYLTRANSFERASE PROTEIN-RELATED"/>
    <property type="match status" value="1"/>
</dbReference>
<comment type="cofactor">
    <cofactor evidence="1 3">
        <name>a divalent metal cation</name>
        <dbReference type="ChEBI" id="CHEBI:60240"/>
    </cofactor>
</comment>
<feature type="active site" description="Proton acceptor" evidence="3">
    <location>
        <position position="81"/>
    </location>
</feature>
<keyword evidence="3" id="KW-0963">Cytoplasm</keyword>
<dbReference type="EC" id="3.6.1.9" evidence="3"/>
<dbReference type="AlphaFoldDB" id="A0A0G0N0W2"/>
<reference evidence="4 5" key="1">
    <citation type="journal article" date="2015" name="Nature">
        <title>rRNA introns, odd ribosomes, and small enigmatic genomes across a large radiation of phyla.</title>
        <authorList>
            <person name="Brown C.T."/>
            <person name="Hug L.A."/>
            <person name="Thomas B.C."/>
            <person name="Sharon I."/>
            <person name="Castelle C.J."/>
            <person name="Singh A."/>
            <person name="Wilkins M.J."/>
            <person name="Williams K.H."/>
            <person name="Banfield J.F."/>
        </authorList>
    </citation>
    <scope>NUCLEOTIDE SEQUENCE [LARGE SCALE GENOMIC DNA]</scope>
</reference>
<evidence type="ECO:0000256" key="1">
    <source>
        <dbReference type="ARBA" id="ARBA00001968"/>
    </source>
</evidence>
<dbReference type="Pfam" id="PF02545">
    <property type="entry name" value="Maf"/>
    <property type="match status" value="1"/>
</dbReference>
<dbReference type="PIRSF" id="PIRSF006305">
    <property type="entry name" value="Maf"/>
    <property type="match status" value="1"/>
</dbReference>
<dbReference type="InterPro" id="IPR003697">
    <property type="entry name" value="Maf-like"/>
</dbReference>
<dbReference type="Proteomes" id="UP000034022">
    <property type="component" value="Unassembled WGS sequence"/>
</dbReference>
<gene>
    <name evidence="4" type="ORF">US91_C0003G0076</name>
</gene>
<accession>A0A0G0N0W2</accession>
<comment type="caution">
    <text evidence="3">Lacks conserved residue(s) required for the propagation of feature annotation.</text>
</comment>
<comment type="function">
    <text evidence="3">Nucleoside triphosphate pyrophosphatase. May have a dual role in cell division arrest and in preventing the incorporation of modified nucleotides into cellular nucleic acids.</text>
</comment>
<evidence type="ECO:0000313" key="5">
    <source>
        <dbReference type="Proteomes" id="UP000034022"/>
    </source>
</evidence>